<keyword evidence="2" id="KW-0472">Membrane</keyword>
<evidence type="ECO:0000313" key="5">
    <source>
        <dbReference type="Proteomes" id="UP000199771"/>
    </source>
</evidence>
<dbReference type="InterPro" id="IPR010131">
    <property type="entry name" value="MdtP/NodT-like"/>
</dbReference>
<organism evidence="4 5">
    <name type="scientific">Fontimonas thermophila</name>
    <dbReference type="NCBI Taxonomy" id="1076937"/>
    <lineage>
        <taxon>Bacteria</taxon>
        <taxon>Pseudomonadati</taxon>
        <taxon>Pseudomonadota</taxon>
        <taxon>Gammaproteobacteria</taxon>
        <taxon>Nevskiales</taxon>
        <taxon>Nevskiaceae</taxon>
        <taxon>Fontimonas</taxon>
    </lineage>
</organism>
<keyword evidence="2" id="KW-0449">Lipoprotein</keyword>
<sequence length="458" mass="49448">MNRRVCMCIVVGMLAGCTLGPDYVRPTPDVPARYRGDAEASEASFGDVDWRTVYTEPALQALIEEALHANLDLRIAVTRIEQARAQLGVAGIGQWPRIEGSGALSRGETSAYARAAGQPRIGERAELSLTLSWELDFWGRLRRLSEAARAELLATQYAARALHVGLIADVASAYYSLCALDERAAAAQRGVQSREAFLELTRAQLQRGVISALDVVSAEAQLAAAQASVHDIARAREQAENALALLLARPPQALAPGDCRAPAQVPAGLPSRLLERRPDVLQAEQVLIAANARVGAAKAALFPNLALTGAFGALSTDVSELLSRPAQQWSVGVDLLQPLLAADRNAYQVDLAQARKREALLAYEKTVRTALREVADALVAQARSLEALEAQQRQVDALRRAEEIAQARYRAGYSSYFDVINADRNLFDAEQALALARLSARRAVIDLYRALGGGWSMP</sequence>
<evidence type="ECO:0000256" key="1">
    <source>
        <dbReference type="ARBA" id="ARBA00007613"/>
    </source>
</evidence>
<evidence type="ECO:0000313" key="4">
    <source>
        <dbReference type="EMBL" id="SFF50853.1"/>
    </source>
</evidence>
<dbReference type="SUPFAM" id="SSF56954">
    <property type="entry name" value="Outer membrane efflux proteins (OEP)"/>
    <property type="match status" value="1"/>
</dbReference>
<evidence type="ECO:0000256" key="3">
    <source>
        <dbReference type="SAM" id="Coils"/>
    </source>
</evidence>
<keyword evidence="5" id="KW-1185">Reference proteome</keyword>
<comment type="subcellular location">
    <subcellularLocation>
        <location evidence="2">Cell outer membrane</location>
        <topology evidence="2">Lipid-anchor</topology>
    </subcellularLocation>
</comment>
<dbReference type="STRING" id="1076937.SAMN04488120_10650"/>
<evidence type="ECO:0000256" key="2">
    <source>
        <dbReference type="RuleBase" id="RU362097"/>
    </source>
</evidence>
<reference evidence="4 5" key="1">
    <citation type="submission" date="2016-10" db="EMBL/GenBank/DDBJ databases">
        <authorList>
            <person name="de Groot N.N."/>
        </authorList>
    </citation>
    <scope>NUCLEOTIDE SEQUENCE [LARGE SCALE GENOMIC DNA]</scope>
    <source>
        <strain evidence="4 5">DSM 23609</strain>
    </source>
</reference>
<accession>A0A1I2JAJ2</accession>
<dbReference type="Gene3D" id="1.20.1600.10">
    <property type="entry name" value="Outer membrane efflux proteins (OEP)"/>
    <property type="match status" value="1"/>
</dbReference>
<protein>
    <submittedName>
        <fullName evidence="4">Outer membrane protein, multidrug efflux system</fullName>
    </submittedName>
</protein>
<keyword evidence="3" id="KW-0175">Coiled coil</keyword>
<dbReference type="PANTHER" id="PTHR30203">
    <property type="entry name" value="OUTER MEMBRANE CATION EFFLUX PROTEIN"/>
    <property type="match status" value="1"/>
</dbReference>
<dbReference type="OrthoDB" id="9770517at2"/>
<gene>
    <name evidence="4" type="ORF">SAMN04488120_10650</name>
</gene>
<dbReference type="RefSeq" id="WP_091533484.1">
    <property type="nucleotide sequence ID" value="NZ_FOOC01000006.1"/>
</dbReference>
<dbReference type="InterPro" id="IPR003423">
    <property type="entry name" value="OMP_efflux"/>
</dbReference>
<name>A0A1I2JAJ2_9GAMM</name>
<dbReference type="Proteomes" id="UP000199771">
    <property type="component" value="Unassembled WGS sequence"/>
</dbReference>
<proteinExistence type="inferred from homology"/>
<dbReference type="AlphaFoldDB" id="A0A1I2JAJ2"/>
<comment type="similarity">
    <text evidence="1 2">Belongs to the outer membrane factor (OMF) (TC 1.B.17) family.</text>
</comment>
<dbReference type="Pfam" id="PF02321">
    <property type="entry name" value="OEP"/>
    <property type="match status" value="2"/>
</dbReference>
<keyword evidence="2" id="KW-0812">Transmembrane</keyword>
<dbReference type="GO" id="GO:0009279">
    <property type="term" value="C:cell outer membrane"/>
    <property type="evidence" value="ECO:0007669"/>
    <property type="project" value="UniProtKB-SubCell"/>
</dbReference>
<dbReference type="EMBL" id="FOOC01000006">
    <property type="protein sequence ID" value="SFF50853.1"/>
    <property type="molecule type" value="Genomic_DNA"/>
</dbReference>
<dbReference type="PROSITE" id="PS51257">
    <property type="entry name" value="PROKAR_LIPOPROTEIN"/>
    <property type="match status" value="1"/>
</dbReference>
<keyword evidence="2" id="KW-0564">Palmitate</keyword>
<dbReference type="GO" id="GO:0015562">
    <property type="term" value="F:efflux transmembrane transporter activity"/>
    <property type="evidence" value="ECO:0007669"/>
    <property type="project" value="InterPro"/>
</dbReference>
<dbReference type="Gene3D" id="2.20.200.10">
    <property type="entry name" value="Outer membrane efflux proteins (OEP)"/>
    <property type="match status" value="1"/>
</dbReference>
<feature type="coiled-coil region" evidence="3">
    <location>
        <begin position="371"/>
        <end position="408"/>
    </location>
</feature>
<dbReference type="NCBIfam" id="TIGR01845">
    <property type="entry name" value="outer_NodT"/>
    <property type="match status" value="1"/>
</dbReference>
<keyword evidence="2" id="KW-1134">Transmembrane beta strand</keyword>